<organism evidence="17 18">
    <name type="scientific">Paenibacillus phyllosphaerae</name>
    <dbReference type="NCBI Taxonomy" id="274593"/>
    <lineage>
        <taxon>Bacteria</taxon>
        <taxon>Bacillati</taxon>
        <taxon>Bacillota</taxon>
        <taxon>Bacilli</taxon>
        <taxon>Bacillales</taxon>
        <taxon>Paenibacillaceae</taxon>
        <taxon>Paenibacillus</taxon>
    </lineage>
</organism>
<dbReference type="InterPro" id="IPR033479">
    <property type="entry name" value="dCache_1"/>
</dbReference>
<keyword evidence="5" id="KW-0597">Phosphoprotein</keyword>
<evidence type="ECO:0000313" key="18">
    <source>
        <dbReference type="Proteomes" id="UP000570361"/>
    </source>
</evidence>
<accession>A0A7W5B393</accession>
<dbReference type="InterPro" id="IPR005467">
    <property type="entry name" value="His_kinase_dom"/>
</dbReference>
<evidence type="ECO:0000256" key="3">
    <source>
        <dbReference type="ARBA" id="ARBA00012438"/>
    </source>
</evidence>
<feature type="domain" description="Histidine kinase" evidence="15">
    <location>
        <begin position="483"/>
        <end position="599"/>
    </location>
</feature>
<evidence type="ECO:0000256" key="14">
    <source>
        <dbReference type="SAM" id="Phobius"/>
    </source>
</evidence>
<dbReference type="Pfam" id="PF06580">
    <property type="entry name" value="His_kinase"/>
    <property type="match status" value="1"/>
</dbReference>
<evidence type="ECO:0000259" key="15">
    <source>
        <dbReference type="PROSITE" id="PS50109"/>
    </source>
</evidence>
<dbReference type="InterPro" id="IPR010559">
    <property type="entry name" value="Sig_transdc_His_kin_internal"/>
</dbReference>
<evidence type="ECO:0000256" key="7">
    <source>
        <dbReference type="ARBA" id="ARBA00022692"/>
    </source>
</evidence>
<dbReference type="PRINTS" id="PR00344">
    <property type="entry name" value="BCTRLSENSOR"/>
</dbReference>
<dbReference type="EMBL" id="JACHXK010000015">
    <property type="protein sequence ID" value="MBB3112881.1"/>
    <property type="molecule type" value="Genomic_DNA"/>
</dbReference>
<keyword evidence="13 14" id="KW-0472">Membrane</keyword>
<evidence type="ECO:0000256" key="5">
    <source>
        <dbReference type="ARBA" id="ARBA00022553"/>
    </source>
</evidence>
<dbReference type="CDD" id="cd06225">
    <property type="entry name" value="HAMP"/>
    <property type="match status" value="1"/>
</dbReference>
<comment type="subcellular location">
    <subcellularLocation>
        <location evidence="2">Cell membrane</location>
        <topology evidence="2">Multi-pass membrane protein</topology>
    </subcellularLocation>
</comment>
<dbReference type="RefSeq" id="WP_183602995.1">
    <property type="nucleotide sequence ID" value="NZ_JACHXK010000015.1"/>
</dbReference>
<dbReference type="InterPro" id="IPR003660">
    <property type="entry name" value="HAMP_dom"/>
</dbReference>
<comment type="catalytic activity">
    <reaction evidence="1">
        <text>ATP + protein L-histidine = ADP + protein N-phospho-L-histidine.</text>
        <dbReference type="EC" id="2.7.13.3"/>
    </reaction>
</comment>
<dbReference type="Gene3D" id="3.30.565.10">
    <property type="entry name" value="Histidine kinase-like ATPase, C-terminal domain"/>
    <property type="match status" value="1"/>
</dbReference>
<dbReference type="InterPro" id="IPR036890">
    <property type="entry name" value="HATPase_C_sf"/>
</dbReference>
<evidence type="ECO:0000256" key="1">
    <source>
        <dbReference type="ARBA" id="ARBA00000085"/>
    </source>
</evidence>
<dbReference type="PANTHER" id="PTHR42713">
    <property type="entry name" value="HISTIDINE KINASE-RELATED"/>
    <property type="match status" value="1"/>
</dbReference>
<evidence type="ECO:0000256" key="13">
    <source>
        <dbReference type="ARBA" id="ARBA00023136"/>
    </source>
</evidence>
<dbReference type="Pfam" id="PF02743">
    <property type="entry name" value="dCache_1"/>
    <property type="match status" value="1"/>
</dbReference>
<reference evidence="17 18" key="1">
    <citation type="submission" date="2020-08" db="EMBL/GenBank/DDBJ databases">
        <title>Genomic Encyclopedia of Type Strains, Phase III (KMG-III): the genomes of soil and plant-associated and newly described type strains.</title>
        <authorList>
            <person name="Whitman W."/>
        </authorList>
    </citation>
    <scope>NUCLEOTIDE SEQUENCE [LARGE SCALE GENOMIC DNA]</scope>
    <source>
        <strain evidence="17 18">CECT 5862</strain>
    </source>
</reference>
<keyword evidence="18" id="KW-1185">Reference proteome</keyword>
<feature type="transmembrane region" description="Helical" evidence="14">
    <location>
        <begin position="303"/>
        <end position="322"/>
    </location>
</feature>
<evidence type="ECO:0000313" key="17">
    <source>
        <dbReference type="EMBL" id="MBB3112881.1"/>
    </source>
</evidence>
<protein>
    <recommendedName>
        <fullName evidence="3">histidine kinase</fullName>
        <ecNumber evidence="3">2.7.13.3</ecNumber>
    </recommendedName>
</protein>
<keyword evidence="9 17" id="KW-0418">Kinase</keyword>
<dbReference type="GO" id="GO:0005886">
    <property type="term" value="C:plasma membrane"/>
    <property type="evidence" value="ECO:0007669"/>
    <property type="project" value="UniProtKB-SubCell"/>
</dbReference>
<evidence type="ECO:0000256" key="11">
    <source>
        <dbReference type="ARBA" id="ARBA00022989"/>
    </source>
</evidence>
<dbReference type="SUPFAM" id="SSF158472">
    <property type="entry name" value="HAMP domain-like"/>
    <property type="match status" value="1"/>
</dbReference>
<dbReference type="PROSITE" id="PS50885">
    <property type="entry name" value="HAMP"/>
    <property type="match status" value="1"/>
</dbReference>
<evidence type="ECO:0000256" key="8">
    <source>
        <dbReference type="ARBA" id="ARBA00022741"/>
    </source>
</evidence>
<dbReference type="GO" id="GO:0005524">
    <property type="term" value="F:ATP binding"/>
    <property type="evidence" value="ECO:0007669"/>
    <property type="project" value="UniProtKB-KW"/>
</dbReference>
<feature type="domain" description="HAMP" evidence="16">
    <location>
        <begin position="324"/>
        <end position="376"/>
    </location>
</feature>
<dbReference type="PROSITE" id="PS50109">
    <property type="entry name" value="HIS_KIN"/>
    <property type="match status" value="1"/>
</dbReference>
<evidence type="ECO:0000256" key="2">
    <source>
        <dbReference type="ARBA" id="ARBA00004651"/>
    </source>
</evidence>
<dbReference type="InterPro" id="IPR004358">
    <property type="entry name" value="Sig_transdc_His_kin-like_C"/>
</dbReference>
<feature type="transmembrane region" description="Helical" evidence="14">
    <location>
        <begin position="15"/>
        <end position="35"/>
    </location>
</feature>
<evidence type="ECO:0000256" key="12">
    <source>
        <dbReference type="ARBA" id="ARBA00023012"/>
    </source>
</evidence>
<proteinExistence type="predicted"/>
<keyword evidence="4" id="KW-1003">Cell membrane</keyword>
<dbReference type="EC" id="2.7.13.3" evidence="3"/>
<dbReference type="SMART" id="SM00304">
    <property type="entry name" value="HAMP"/>
    <property type="match status" value="1"/>
</dbReference>
<dbReference type="Gene3D" id="3.30.450.20">
    <property type="entry name" value="PAS domain"/>
    <property type="match status" value="2"/>
</dbReference>
<keyword evidence="12" id="KW-0902">Two-component regulatory system</keyword>
<dbReference type="InterPro" id="IPR003594">
    <property type="entry name" value="HATPase_dom"/>
</dbReference>
<evidence type="ECO:0000256" key="4">
    <source>
        <dbReference type="ARBA" id="ARBA00022475"/>
    </source>
</evidence>
<evidence type="ECO:0000256" key="9">
    <source>
        <dbReference type="ARBA" id="ARBA00022777"/>
    </source>
</evidence>
<dbReference type="Gene3D" id="6.10.340.10">
    <property type="match status" value="1"/>
</dbReference>
<dbReference type="Pfam" id="PF00672">
    <property type="entry name" value="HAMP"/>
    <property type="match status" value="1"/>
</dbReference>
<keyword evidence="7 14" id="KW-0812">Transmembrane</keyword>
<evidence type="ECO:0000259" key="16">
    <source>
        <dbReference type="PROSITE" id="PS50885"/>
    </source>
</evidence>
<dbReference type="PANTHER" id="PTHR42713:SF2">
    <property type="entry name" value="TWO-COMPONENT SENSOR KINASE YESM"/>
    <property type="match status" value="1"/>
</dbReference>
<keyword evidence="11 14" id="KW-1133">Transmembrane helix</keyword>
<dbReference type="AlphaFoldDB" id="A0A7W5B393"/>
<dbReference type="InterPro" id="IPR051552">
    <property type="entry name" value="HptR"/>
</dbReference>
<name>A0A7W5B393_9BACL</name>
<keyword evidence="6 17" id="KW-0808">Transferase</keyword>
<dbReference type="CDD" id="cd18774">
    <property type="entry name" value="PDC2_HK_sensor"/>
    <property type="match status" value="1"/>
</dbReference>
<dbReference type="GO" id="GO:0000155">
    <property type="term" value="F:phosphorelay sensor kinase activity"/>
    <property type="evidence" value="ECO:0007669"/>
    <property type="project" value="InterPro"/>
</dbReference>
<evidence type="ECO:0000256" key="10">
    <source>
        <dbReference type="ARBA" id="ARBA00022840"/>
    </source>
</evidence>
<dbReference type="Pfam" id="PF02518">
    <property type="entry name" value="HATPase_c"/>
    <property type="match status" value="1"/>
</dbReference>
<gene>
    <name evidence="17" type="ORF">FHS18_004983</name>
</gene>
<keyword evidence="10" id="KW-0067">ATP-binding</keyword>
<comment type="caution">
    <text evidence="17">The sequence shown here is derived from an EMBL/GenBank/DDBJ whole genome shotgun (WGS) entry which is preliminary data.</text>
</comment>
<dbReference type="SUPFAM" id="SSF55874">
    <property type="entry name" value="ATPase domain of HSP90 chaperone/DNA topoisomerase II/histidine kinase"/>
    <property type="match status" value="1"/>
</dbReference>
<sequence>MTVFQWISSSLRAKLLTMFVILTAVPLVFVGLVSYQKSYQSISEHSKASTLLAADQLARNIDVLFEDTQRLLEFGKNPQVLHFLFSQSETYDEAKDILQTFALYRETYKYENVLNISMINLYGKGISERKGVFQFDLNPLRNPHFQTLMQSPDTILKIPPSSHSEYDRLDGFTYPDKNVISIMAAIKQQITHEVIGFIVIDLDDSVIEQFCNSTIIGKTGFFFIQDPDGQPIYVPPVDEAAAKILASTPPATWGNPDRDSFVLPTDGKPFFVVHTASESTGWNIVGLAPLQEIVAEAQSIRQLIIVTVILTAIFAITLYFFLTQRLVRPVRLLQSKMRQAASGYLEAKVKSTGKDEIGDLGNSFNIMLEKIKVLLENSIKEQEQLQKAELRTLQAQIHPHFLYNTLDSIVWMAEAGKNESVVKLVKALSQFFRLSLNKGRDWISIKTELEHGQSYLVIQQMRYRDILDYDIRVPDELKPYAILKMTLQPLIENAIYHGIKNKRGKGLVTIDGYIENDRNIVLIVEDNGAGMKPERLAYLREKLDSPIAAADESQDGSEGGFGLQNVHQRLRLYFGSPYGVELESTEGVGSRVSIRIPKK</sequence>
<keyword evidence="8" id="KW-0547">Nucleotide-binding</keyword>
<dbReference type="Proteomes" id="UP000570361">
    <property type="component" value="Unassembled WGS sequence"/>
</dbReference>
<evidence type="ECO:0000256" key="6">
    <source>
        <dbReference type="ARBA" id="ARBA00022679"/>
    </source>
</evidence>